<dbReference type="Pfam" id="PF02620">
    <property type="entry name" value="YceD"/>
    <property type="match status" value="1"/>
</dbReference>
<dbReference type="AlphaFoldDB" id="A0A9D9GYN5"/>
<evidence type="ECO:0000256" key="1">
    <source>
        <dbReference type="SAM" id="MobiDB-lite"/>
    </source>
</evidence>
<gene>
    <name evidence="2" type="ORF">IAC68_06870</name>
</gene>
<accession>A0A9D9GYN5</accession>
<name>A0A9D9GYN5_9BACT</name>
<reference evidence="2" key="2">
    <citation type="journal article" date="2021" name="PeerJ">
        <title>Extensive microbial diversity within the chicken gut microbiome revealed by metagenomics and culture.</title>
        <authorList>
            <person name="Gilroy R."/>
            <person name="Ravi A."/>
            <person name="Getino M."/>
            <person name="Pursley I."/>
            <person name="Horton D.L."/>
            <person name="Alikhan N.F."/>
            <person name="Baker D."/>
            <person name="Gharbi K."/>
            <person name="Hall N."/>
            <person name="Watson M."/>
            <person name="Adriaenssens E.M."/>
            <person name="Foster-Nyarko E."/>
            <person name="Jarju S."/>
            <person name="Secka A."/>
            <person name="Antonio M."/>
            <person name="Oren A."/>
            <person name="Chaudhuri R.R."/>
            <person name="La Ragione R."/>
            <person name="Hildebrand F."/>
            <person name="Pallen M.J."/>
        </authorList>
    </citation>
    <scope>NUCLEOTIDE SEQUENCE</scope>
    <source>
        <strain evidence="2">15467</strain>
    </source>
</reference>
<sequence>MHQAQNNGFIIGVKGLSQGRHTFRFHVDKTLFESFGNSQILDADIDVTIELDKEGRRMLLTDCSKGYVVVECDRCLDELRLPVSLKTDVEVIFAEQGAAEESDEYLVVDPSDGELDVTQFVYDYICINLPLRKVHEEGKCNRQMLEKLQQASQAGEGNSRTNENSPFKDLERLLNSENNN</sequence>
<evidence type="ECO:0000313" key="2">
    <source>
        <dbReference type="EMBL" id="MBO8429634.1"/>
    </source>
</evidence>
<dbReference type="Proteomes" id="UP000823635">
    <property type="component" value="Unassembled WGS sequence"/>
</dbReference>
<protein>
    <submittedName>
        <fullName evidence="2">DUF177 domain-containing protein</fullName>
    </submittedName>
</protein>
<proteinExistence type="predicted"/>
<comment type="caution">
    <text evidence="2">The sequence shown here is derived from an EMBL/GenBank/DDBJ whole genome shotgun (WGS) entry which is preliminary data.</text>
</comment>
<reference evidence="2" key="1">
    <citation type="submission" date="2020-10" db="EMBL/GenBank/DDBJ databases">
        <authorList>
            <person name="Gilroy R."/>
        </authorList>
    </citation>
    <scope>NUCLEOTIDE SEQUENCE</scope>
    <source>
        <strain evidence="2">15467</strain>
    </source>
</reference>
<dbReference type="InterPro" id="IPR003772">
    <property type="entry name" value="YceD"/>
</dbReference>
<evidence type="ECO:0000313" key="3">
    <source>
        <dbReference type="Proteomes" id="UP000823635"/>
    </source>
</evidence>
<organism evidence="2 3">
    <name type="scientific">Candidatus Egerieousia excrementavium</name>
    <dbReference type="NCBI Taxonomy" id="2840778"/>
    <lineage>
        <taxon>Bacteria</taxon>
        <taxon>Pseudomonadati</taxon>
        <taxon>Bacteroidota</taxon>
        <taxon>Bacteroidia</taxon>
        <taxon>Bacteroidales</taxon>
        <taxon>Candidatus Egerieousia</taxon>
    </lineage>
</organism>
<feature type="compositionally biased region" description="Polar residues" evidence="1">
    <location>
        <begin position="150"/>
        <end position="165"/>
    </location>
</feature>
<dbReference type="EMBL" id="JADINB010000144">
    <property type="protein sequence ID" value="MBO8429634.1"/>
    <property type="molecule type" value="Genomic_DNA"/>
</dbReference>
<feature type="region of interest" description="Disordered" evidence="1">
    <location>
        <begin position="150"/>
        <end position="180"/>
    </location>
</feature>